<keyword evidence="1 3" id="KW-0378">Hydrolase</keyword>
<dbReference type="GO" id="GO:0016020">
    <property type="term" value="C:membrane"/>
    <property type="evidence" value="ECO:0007669"/>
    <property type="project" value="TreeGrafter"/>
</dbReference>
<dbReference type="OrthoDB" id="2125469at2759"/>
<protein>
    <submittedName>
        <fullName evidence="3">Glycoside hydrolase/deacetylase</fullName>
    </submittedName>
    <submittedName>
        <fullName evidence="2">Polysaccharide deacetylase domain-containing protein</fullName>
    </submittedName>
</protein>
<dbReference type="EMBL" id="ML005210">
    <property type="protein sequence ID" value="RKP19517.1"/>
    <property type="molecule type" value="Genomic_DNA"/>
</dbReference>
<evidence type="ECO:0000313" key="3">
    <source>
        <dbReference type="EMBL" id="RKP19517.1"/>
    </source>
</evidence>
<dbReference type="SUPFAM" id="SSF88713">
    <property type="entry name" value="Glycoside hydrolase/deacetylase"/>
    <property type="match status" value="1"/>
</dbReference>
<name>A0A075AXS7_ROZAC</name>
<evidence type="ECO:0000313" key="2">
    <source>
        <dbReference type="EMBL" id="EPZ33369.1"/>
    </source>
</evidence>
<dbReference type="GO" id="GO:0005975">
    <property type="term" value="P:carbohydrate metabolic process"/>
    <property type="evidence" value="ECO:0007669"/>
    <property type="project" value="InterPro"/>
</dbReference>
<dbReference type="InterPro" id="IPR050248">
    <property type="entry name" value="Polysacc_deacetylase_ArnD"/>
</dbReference>
<dbReference type="PANTHER" id="PTHR10587:SF133">
    <property type="entry name" value="CHITIN DEACETYLASE 1-RELATED"/>
    <property type="match status" value="1"/>
</dbReference>
<dbReference type="AlphaFoldDB" id="A0A075AXS7"/>
<reference evidence="3" key="3">
    <citation type="submission" date="2018-08" db="EMBL/GenBank/DDBJ databases">
        <title>Leveraging single-cell genomics to expand the Fungal Tree of Life.</title>
        <authorList>
            <consortium name="DOE Joint Genome Institute"/>
            <person name="Ahrendt S.R."/>
            <person name="Quandt C.A."/>
            <person name="Ciobanu D."/>
            <person name="Clum A."/>
            <person name="Salamov A."/>
            <person name="Andreopoulos B."/>
            <person name="Cheng J.-F."/>
            <person name="Woyke T."/>
            <person name="Pelin A."/>
            <person name="Henrissat B."/>
            <person name="Reynolds N."/>
            <person name="Benny G.L."/>
            <person name="Smith M.E."/>
            <person name="James T.Y."/>
            <person name="Grigoriev I.V."/>
        </authorList>
    </citation>
    <scope>NUCLEOTIDE SEQUENCE</scope>
    <source>
        <strain evidence="3">CSF55</strain>
    </source>
</reference>
<dbReference type="HOGENOM" id="CLU_2005210_0_0_1"/>
<organism evidence="2 4">
    <name type="scientific">Rozella allomycis (strain CSF55)</name>
    <dbReference type="NCBI Taxonomy" id="988480"/>
    <lineage>
        <taxon>Eukaryota</taxon>
        <taxon>Fungi</taxon>
        <taxon>Fungi incertae sedis</taxon>
        <taxon>Cryptomycota</taxon>
        <taxon>Cryptomycota incertae sedis</taxon>
        <taxon>Rozella</taxon>
    </lineage>
</organism>
<dbReference type="EMBL" id="KE561064">
    <property type="protein sequence ID" value="EPZ33369.1"/>
    <property type="molecule type" value="Genomic_DNA"/>
</dbReference>
<evidence type="ECO:0000313" key="4">
    <source>
        <dbReference type="Proteomes" id="UP000030755"/>
    </source>
</evidence>
<dbReference type="Proteomes" id="UP000030755">
    <property type="component" value="Unassembled WGS sequence"/>
</dbReference>
<dbReference type="Proteomes" id="UP000281549">
    <property type="component" value="Unassembled WGS sequence"/>
</dbReference>
<sequence length="124" mass="14580">MKEDFKKMDAMLKKINGTSRLFRPPYGEINQPVFNFVRSQNYHVIGWSQDAKDWKYYSQTNYTEKVLKELKNRITEKSIVLMLEDNSKSIEILDEVMKLVVKSGYQSTTVSSCLGFNKIKRNKK</sequence>
<proteinExistence type="predicted"/>
<dbReference type="Gene3D" id="3.20.20.370">
    <property type="entry name" value="Glycoside hydrolase/deacetylase"/>
    <property type="match status" value="1"/>
</dbReference>
<evidence type="ECO:0000256" key="1">
    <source>
        <dbReference type="ARBA" id="ARBA00022801"/>
    </source>
</evidence>
<keyword evidence="4" id="KW-1185">Reference proteome</keyword>
<dbReference type="PANTHER" id="PTHR10587">
    <property type="entry name" value="GLYCOSYL TRANSFERASE-RELATED"/>
    <property type="match status" value="1"/>
</dbReference>
<reference evidence="5" key="2">
    <citation type="journal article" date="2018" name="Nat. Microbiol.">
        <title>Leveraging single-cell genomics to expand the fungal tree of life.</title>
        <authorList>
            <person name="Ahrendt S.R."/>
            <person name="Quandt C.A."/>
            <person name="Ciobanu D."/>
            <person name="Clum A."/>
            <person name="Salamov A."/>
            <person name="Andreopoulos B."/>
            <person name="Cheng J.F."/>
            <person name="Woyke T."/>
            <person name="Pelin A."/>
            <person name="Henrissat B."/>
            <person name="Reynolds N.K."/>
            <person name="Benny G.L."/>
            <person name="Smith M.E."/>
            <person name="James T.Y."/>
            <person name="Grigoriev I.V."/>
        </authorList>
    </citation>
    <scope>NUCLEOTIDE SEQUENCE [LARGE SCALE GENOMIC DNA]</scope>
    <source>
        <strain evidence="5">CSF55</strain>
    </source>
</reference>
<dbReference type="GO" id="GO:0016787">
    <property type="term" value="F:hydrolase activity"/>
    <property type="evidence" value="ECO:0007669"/>
    <property type="project" value="UniProtKB-KW"/>
</dbReference>
<evidence type="ECO:0000313" key="5">
    <source>
        <dbReference type="Proteomes" id="UP000281549"/>
    </source>
</evidence>
<dbReference type="InterPro" id="IPR011330">
    <property type="entry name" value="Glyco_hydro/deAcase_b/a-brl"/>
</dbReference>
<accession>A0A075AXS7</accession>
<gene>
    <name evidence="2" type="ORF">O9G_003230</name>
    <name evidence="3" type="ORF">ROZALSC1DRAFT_28899</name>
</gene>
<dbReference type="CDD" id="cd10917">
    <property type="entry name" value="CE4_NodB_like_6s_7s"/>
    <property type="match status" value="1"/>
</dbReference>
<reference evidence="2 4" key="1">
    <citation type="journal article" date="2013" name="Curr. Biol.">
        <title>Shared signatures of parasitism and phylogenomics unite Cryptomycota and microsporidia.</title>
        <authorList>
            <person name="James T.Y."/>
            <person name="Pelin A."/>
            <person name="Bonen L."/>
            <person name="Ahrendt S."/>
            <person name="Sain D."/>
            <person name="Corradi N."/>
            <person name="Stajich J.E."/>
        </authorList>
    </citation>
    <scope>NUCLEOTIDE SEQUENCE [LARGE SCALE GENOMIC DNA]</scope>
    <source>
        <strain evidence="2 4">CSF55</strain>
        <strain evidence="2 4">CSF55</strain>
    </source>
</reference>